<proteinExistence type="predicted"/>
<name>A0A4D6EJC5_9VIRU</name>
<reference evidence="2" key="1">
    <citation type="journal article" date="2019" name="Front. Microbiol.">
        <title>Pandoravirus Celtis Illustrates the Microevolution Processes at Work in the Giant Pandoraviridae Genomes.</title>
        <authorList>
            <person name="Legendre M."/>
            <person name="Alempic J.M."/>
            <person name="Philippe N."/>
            <person name="Lartigue A."/>
            <person name="Jeudy S."/>
            <person name="Poirot O."/>
            <person name="Ta N.T."/>
            <person name="Nin S."/>
            <person name="Coute Y."/>
            <person name="Abergel C."/>
            <person name="Claverie J.M."/>
        </authorList>
    </citation>
    <scope>NUCLEOTIDE SEQUENCE</scope>
</reference>
<evidence type="ECO:0000313" key="3">
    <source>
        <dbReference type="Proteomes" id="UP001237152"/>
    </source>
</evidence>
<feature type="region of interest" description="Disordered" evidence="1">
    <location>
        <begin position="49"/>
        <end position="126"/>
    </location>
</feature>
<organism evidence="2 3">
    <name type="scientific">Pandoravirus celtis</name>
    <dbReference type="NCBI Taxonomy" id="2568002"/>
    <lineage>
        <taxon>Viruses</taxon>
        <taxon>Pandoravirus</taxon>
    </lineage>
</organism>
<dbReference type="Proteomes" id="UP001237152">
    <property type="component" value="Segment"/>
</dbReference>
<dbReference type="EMBL" id="MK174290">
    <property type="protein sequence ID" value="QBZ81502.1"/>
    <property type="molecule type" value="Genomic_DNA"/>
</dbReference>
<protein>
    <submittedName>
        <fullName evidence="2">Uncharacterized protein</fullName>
    </submittedName>
</protein>
<evidence type="ECO:0000256" key="1">
    <source>
        <dbReference type="SAM" id="MobiDB-lite"/>
    </source>
</evidence>
<gene>
    <name evidence="2" type="ORF">pclt_cds_916</name>
</gene>
<accession>A0A4D6EJC5</accession>
<sequence length="285" mass="30300">MSLSKKSGGARIARLVGICRCPSLSFCCQRRLGSTGSAPITKNIFKKKKSRESAVVGHPTKGRARQGGGGRGIPPKSCCGSFSRKGRKDVGGGTVVPRPEECDPPLGKGHTHSTTSTRKPDNDAMSQKNAYDFANGYAASLYDDSVVAEQRVSSPAEWLIDVENAGGLLTGDQLEDLDQSTAHIVIPIDAVVALGDVGSTGPSDHGLELVPLGSLGGKIMSQPAVAERLTDEAGLRRDDRLYTGVILYDRWTNNNEVTPWAAIGSRDRPIRGVYNGIPTRYVLLG</sequence>
<evidence type="ECO:0000313" key="2">
    <source>
        <dbReference type="EMBL" id="QBZ81502.1"/>
    </source>
</evidence>